<evidence type="ECO:0000313" key="12">
    <source>
        <dbReference type="Proteomes" id="UP001162031"/>
    </source>
</evidence>
<organism evidence="11 12">
    <name type="scientific">Hyaloperonospora brassicae</name>
    <name type="common">Brassica downy mildew</name>
    <name type="synonym">Peronospora brassicae</name>
    <dbReference type="NCBI Taxonomy" id="162125"/>
    <lineage>
        <taxon>Eukaryota</taxon>
        <taxon>Sar</taxon>
        <taxon>Stramenopiles</taxon>
        <taxon>Oomycota</taxon>
        <taxon>Peronosporomycetes</taxon>
        <taxon>Peronosporales</taxon>
        <taxon>Peronosporaceae</taxon>
        <taxon>Hyaloperonospora</taxon>
    </lineage>
</organism>
<dbReference type="EC" id="3.4.19.12" evidence="2"/>
<evidence type="ECO:0000256" key="7">
    <source>
        <dbReference type="SAM" id="Coils"/>
    </source>
</evidence>
<evidence type="ECO:0000259" key="10">
    <source>
        <dbReference type="Pfam" id="PF12359"/>
    </source>
</evidence>
<comment type="caution">
    <text evidence="11">The sequence shown here is derived from an EMBL/GenBank/DDBJ whole genome shotgun (WGS) entry which is preliminary data.</text>
</comment>
<dbReference type="EMBL" id="CANTFL010001451">
    <property type="protein sequence ID" value="CAI5741647.1"/>
    <property type="molecule type" value="Genomic_DNA"/>
</dbReference>
<protein>
    <recommendedName>
        <fullName evidence="2">ubiquitinyl hydrolase 1</fullName>
        <ecNumber evidence="2">3.4.19.12</ecNumber>
    </recommendedName>
</protein>
<keyword evidence="4" id="KW-0833">Ubl conjugation pathway</keyword>
<proteinExistence type="predicted"/>
<feature type="compositionally biased region" description="Acidic residues" evidence="8">
    <location>
        <begin position="240"/>
        <end position="259"/>
    </location>
</feature>
<dbReference type="GO" id="GO:0006508">
    <property type="term" value="P:proteolysis"/>
    <property type="evidence" value="ECO:0007669"/>
    <property type="project" value="UniProtKB-KW"/>
</dbReference>
<evidence type="ECO:0000256" key="1">
    <source>
        <dbReference type="ARBA" id="ARBA00000707"/>
    </source>
</evidence>
<dbReference type="Pfam" id="PF12340">
    <property type="entry name" value="DUF3638"/>
    <property type="match status" value="1"/>
</dbReference>
<keyword evidence="7" id="KW-0175">Coiled coil</keyword>
<feature type="domain" description="DUF3638" evidence="9">
    <location>
        <begin position="1839"/>
        <end position="2054"/>
    </location>
</feature>
<evidence type="ECO:0000256" key="2">
    <source>
        <dbReference type="ARBA" id="ARBA00012759"/>
    </source>
</evidence>
<gene>
    <name evidence="11" type="ORF">HBR001_LOCUS8581</name>
</gene>
<dbReference type="Pfam" id="PF12359">
    <property type="entry name" value="DUF3645"/>
    <property type="match status" value="1"/>
</dbReference>
<feature type="region of interest" description="Disordered" evidence="8">
    <location>
        <begin position="239"/>
        <end position="279"/>
    </location>
</feature>
<dbReference type="GO" id="GO:0004843">
    <property type="term" value="F:cysteine-type deubiquitinase activity"/>
    <property type="evidence" value="ECO:0007669"/>
    <property type="project" value="UniProtKB-EC"/>
</dbReference>
<dbReference type="Proteomes" id="UP001162031">
    <property type="component" value="Unassembled WGS sequence"/>
</dbReference>
<sequence>MKHARDIGDLDAFTPRKWSKTDNQDELLNVVFRFKHKTPSARQDDSLCETLVQHFAAFVAQLDPVPSEFGHRCALADPVVDDRIVPATDFTVHEVEVLRNACRSMKSSEEDIRERGDVWYDPWLPTYGCALQRTKVNAAEVKLDVIYVDGWERTLHFVSTGTCVHSAVSTAFSEVSCANLECRLEKQFGKMFARKLQNAQQGRGSKRSAAIQSLGHQKTPQFIVAVVRRAVAAIAGRSELEEDGGVDDDDDDEDEDSDTIESIRPHGGTTDVGQHTGGQPRDTCWPIVQAAIAKRVCCGRGLFQKTMAMFELHLLHAAMCEAQSSFHSGVGIKDGCDAVDDLFYMLQVVVRNAVKLFELGYDISSLEHQCSDLRTRVDALVDLLNHKNRLRYCLPEYATLQQLQRLQGRVQADWTERGKLVDAEANVKERHLRVMKNLEGCWYLDGATCSLSTLVDWEKSTKASKSYKSLLALRTVESFMFARSIHLNEDDVGKPSNDDDGDGDDNLFIAKIRVLVTAYKKNIGEQQQLPQLTSILNVEQRSREMLVMWIAFCLVHQRCVSQFPLCKQYNVALAWQDLKVAVLRDRVAITALQHVCKYIRGWNRKTQGPPLFHLTMQDATFAFALKYALSNDSMIDIYDREVESWDRYVLSKWKEVEEKRNRAAGIRAELSVANEKLQLKQRELTNERSYGSNGYGESKAVSRLADKVASLKSKIKATNKSLKRALEVPPAITRPLPEAKDHAMQVIFMLTMPRSLEILGSLFCTAQRALAPTDPTDEMTKCSSLSSTTWESFYIDHRRCQALRPTTTELVATTGSDYLPMSNRAQTVDSLYSMYHFQLQQVVSPVLQNTKLTWKDSAGDTLNPFAATQASITESFIERLPHSFENFQWMNVWPSGNAARGNLVYSQLNQIPDVFEKASFIALGSLRSFPNQQFRKLLLVLLSDVLPWSNSCVSTIVRQSLYQIGDITDEDEPKLAWKIDMLQCEHGLVTFCTTLGAIADNLEHTPRCCENVPLLSELSGYLHQFDSAADPVVKSFSRMARHWAENSHVKGESDRTVDRTTTLHQNRCILYGYALLAYTLGPLDDAAARDVCELIVLFRTSFLCASIGASSTDKMRCIEGRVCEMMARRIAELVGFVEKSGTSSVLTSLVSLVCPQSPDQLEWTRVSDEPIHGEQLVSCFESSEAHYAINLFTGVVLTDGNPPGGLPPTIREHPRFQTLFPRCNFEVFYVNGVFQSESLYCDRLYEFAMQGEDDLYVQELVVGASGNRGSTLQLCSLEWIKSLCDHYPTRLWELYSHWHWVEKHCLLFRPKEAKDRDVFFVATFDEQNGVQCFRVPYGDTKCSYDFILQHCGTYDRFVQQDEVLQSVFSVLTKFENEQFLHALRSPDGVLKIELPRFKLSFFLNDRMQFESVEHIGYVLATQQQFDDFLPRFERYLLLDPQDRLDTTRPELRMLLPIGSVHDARNGMVDIESPGTADSSIGVACFDVHRRLKTFETETISSRLLLAAVCVRAGTNIPSKRLNMTGSEAAVQILRACRSSRPYSEPERTMLESICKLSFRVPAVKILAVALLTKSKQISFLLDQESQMVDMSMAGIDEQTEYGDLCSGRVRVYHNRLRSCFRSKEERFLFGRAQSRTHARCAHDLVSPMPLPGAADFVQEVERKLQRFVRHTTTSRADNPLKSRATAGVMSERMMKDLQISWDCYQSQAHTQLNVTPSVLTEELTSLLSDVASRRGEMEAYLRCVHVKATSSTRDRLLFLANGMPTMTIRDIVQCSFDDEMLYALTQKLTTTSREEFKQGALRYMELCVLEDKVERLIWKAKRSSELSESELVNELLNVRQWQLTEYPYWLAFEVEGRLQIRHEQFVVAKHLINERGTVCQLNMGCGKTRVILPMLFLHFTRSNCSRVVRAHFLGPLLSETRQFMHRHLSASIAQLDVFEQPFDRSSAIDARRLELIHDTLQEIQLFGGIQMVSPEHRMSLELKRLELGDKNAFAPQLDQLLDKTQFVDVLDECDALLHHKYHLVYAVGTPEPLCNGVERWTVAEALLRIVADSSLSCRVKNVLQTPRVSCNAPDYATRLGAYPGTRLNTIVESTECHRDELKKALVLDLIDNAPFELMFLEALGNGSAVDALVTAITDPTMSLQVALAEYVQRFSPYMRQLLVMRGLLAFGVLEHCLEKRYRVDFGLPHPGTRRKKIAIPFRAADVPSERSEFSHPDVCIVLTLLGYYHAGLTKEEVRCTFQKLLRLDISEQEHQYDRWFASVEPGLNSNDREALHDVRHVSLADSRQFETLCRVYQYCMEAINFYLNTCVFPNDTQQYPQRLSRTAWNLAAGGNTIGFSGTNDNHRLLPLSVAQHEPNEPSLRGTNGKMIDKIMQVTHSYEVIVPSPNRGPIPWQSVLLFAMDKNAQCLIDTGALLAGVENSEAAKFLLDQLDFVFAGVTYFDSRKEHNCWMIAEKTRQVVMPLEQAPMLEKETFVIFDEARSRGSDRKLRHNAAAVLTLGPKLAKDKLMQGAGRMRQLGCDQTLWIASFDEVAQSISQSSAHQNVSTLTAVDVLNWVMDNTRDECIRGLQEWATSGLRYRENQLNPASELVDENRSLELLYQEALATDKIARIVESQARLMFGDCEDALVARICSQSCTYGLDDEVCCVSHTGECEREIRVETERNQIDDTETPECTPSEEVKWDYRKVLQARSVEDLRGEVEVMEVDTYARHWASSTHSAGRLWSNTRVFGTINFFTTVAAPTSADRTIEFLRVIDVMLVFTNGQVLLVSECEADHILALLWSSSIKAGAKCSTASSLLGKQVPACSFRFVNLAFACESIRRVEALPVFSDVHMVLGADLDQDLPLLPTSACYLYNGEPMLTGRQKVVMEPTLRALLAPATQREATLSNFVKSRGNGHKWMRSYLHELCCRMDLEECNR</sequence>
<comment type="catalytic activity">
    <reaction evidence="1">
        <text>Thiol-dependent hydrolysis of ester, thioester, amide, peptide and isopeptide bonds formed by the C-terminal Gly of ubiquitin (a 76-residue protein attached to proteins as an intracellular targeting signal).</text>
        <dbReference type="EC" id="3.4.19.12"/>
    </reaction>
</comment>
<accession>A0AAV0UXQ8</accession>
<evidence type="ECO:0000259" key="9">
    <source>
        <dbReference type="Pfam" id="PF12340"/>
    </source>
</evidence>
<feature type="domain" description="DUF3645" evidence="10">
    <location>
        <begin position="2193"/>
        <end position="2223"/>
    </location>
</feature>
<evidence type="ECO:0000256" key="3">
    <source>
        <dbReference type="ARBA" id="ARBA00022670"/>
    </source>
</evidence>
<dbReference type="InterPro" id="IPR022099">
    <property type="entry name" value="DUF3638"/>
</dbReference>
<dbReference type="InterPro" id="IPR051346">
    <property type="entry name" value="OTU_Deubiquitinase"/>
</dbReference>
<keyword evidence="12" id="KW-1185">Reference proteome</keyword>
<evidence type="ECO:0000313" key="11">
    <source>
        <dbReference type="EMBL" id="CAI5741647.1"/>
    </source>
</evidence>
<name>A0AAV0UXQ8_HYABA</name>
<keyword evidence="3" id="KW-0645">Protease</keyword>
<feature type="coiled-coil region" evidence="7">
    <location>
        <begin position="656"/>
        <end position="687"/>
    </location>
</feature>
<dbReference type="PANTHER" id="PTHR13367:SF33">
    <property type="entry name" value="P-LOOP CONTAINING NUCLEOSIDE TRIPHOSPHATE HYDROLASE PROTEIN"/>
    <property type="match status" value="1"/>
</dbReference>
<evidence type="ECO:0000256" key="5">
    <source>
        <dbReference type="ARBA" id="ARBA00022801"/>
    </source>
</evidence>
<dbReference type="PANTHER" id="PTHR13367">
    <property type="entry name" value="UBIQUITIN THIOESTERASE"/>
    <property type="match status" value="1"/>
</dbReference>
<evidence type="ECO:0000256" key="4">
    <source>
        <dbReference type="ARBA" id="ARBA00022786"/>
    </source>
</evidence>
<dbReference type="InterPro" id="IPR022105">
    <property type="entry name" value="DUF3645"/>
</dbReference>
<evidence type="ECO:0000256" key="6">
    <source>
        <dbReference type="ARBA" id="ARBA00022807"/>
    </source>
</evidence>
<keyword evidence="5" id="KW-0378">Hydrolase</keyword>
<keyword evidence="6" id="KW-0788">Thiol protease</keyword>
<reference evidence="11" key="1">
    <citation type="submission" date="2022-12" db="EMBL/GenBank/DDBJ databases">
        <authorList>
            <person name="Webb A."/>
        </authorList>
    </citation>
    <scope>NUCLEOTIDE SEQUENCE</scope>
    <source>
        <strain evidence="11">Hp1</strain>
    </source>
</reference>
<evidence type="ECO:0000256" key="8">
    <source>
        <dbReference type="SAM" id="MobiDB-lite"/>
    </source>
</evidence>